<comment type="cofactor">
    <cofactor evidence="1">
        <name>pyridoxal 5'-phosphate</name>
        <dbReference type="ChEBI" id="CHEBI:597326"/>
    </cofactor>
</comment>
<gene>
    <name evidence="2" type="ORF">UFOPK4345_01171</name>
</gene>
<accession>A0A6J7UMX2</accession>
<evidence type="ECO:0000256" key="1">
    <source>
        <dbReference type="ARBA" id="ARBA00001933"/>
    </source>
</evidence>
<dbReference type="PANTHER" id="PTHR43713:SF3">
    <property type="entry name" value="GLUTAMATE-1-SEMIALDEHYDE 2,1-AMINOMUTASE 1, CHLOROPLASTIC-RELATED"/>
    <property type="match status" value="1"/>
</dbReference>
<dbReference type="Gene3D" id="3.90.1150.10">
    <property type="entry name" value="Aspartate Aminotransferase, domain 1"/>
    <property type="match status" value="1"/>
</dbReference>
<reference evidence="2" key="1">
    <citation type="submission" date="2020-05" db="EMBL/GenBank/DDBJ databases">
        <authorList>
            <person name="Chiriac C."/>
            <person name="Salcher M."/>
            <person name="Ghai R."/>
            <person name="Kavagutti S V."/>
        </authorList>
    </citation>
    <scope>NUCLEOTIDE SEQUENCE</scope>
</reference>
<dbReference type="PANTHER" id="PTHR43713">
    <property type="entry name" value="GLUTAMATE-1-SEMIALDEHYDE 2,1-AMINOMUTASE"/>
    <property type="match status" value="1"/>
</dbReference>
<name>A0A6J7UMX2_9ZZZZ</name>
<organism evidence="2">
    <name type="scientific">freshwater metagenome</name>
    <dbReference type="NCBI Taxonomy" id="449393"/>
    <lineage>
        <taxon>unclassified sequences</taxon>
        <taxon>metagenomes</taxon>
        <taxon>ecological metagenomes</taxon>
    </lineage>
</organism>
<dbReference type="AlphaFoldDB" id="A0A6J7UMX2"/>
<sequence>MGAITDGRYNQVGTFNGNPLTMAATRAVLTEVLTDDAYARANDVGAYILKNAISTLQRHRQGVHGYQFGFKVSIVFSDEPAKNYRDFLEVSTGAMHLNYLMQFNGGVFLAPWGKSESLTLSVAHTREHGDVFLQNLSQLGKVIEQMSDRTSEVFAAGSFN</sequence>
<dbReference type="InterPro" id="IPR015421">
    <property type="entry name" value="PyrdxlP-dep_Trfase_major"/>
</dbReference>
<proteinExistence type="predicted"/>
<dbReference type="Gene3D" id="3.40.640.10">
    <property type="entry name" value="Type I PLP-dependent aspartate aminotransferase-like (Major domain)"/>
    <property type="match status" value="1"/>
</dbReference>
<dbReference type="SUPFAM" id="SSF53383">
    <property type="entry name" value="PLP-dependent transferases"/>
    <property type="match status" value="1"/>
</dbReference>
<dbReference type="EMBL" id="CAFBQV010000213">
    <property type="protein sequence ID" value="CAB5067239.1"/>
    <property type="molecule type" value="Genomic_DNA"/>
</dbReference>
<evidence type="ECO:0000313" key="2">
    <source>
        <dbReference type="EMBL" id="CAB5067239.1"/>
    </source>
</evidence>
<protein>
    <submittedName>
        <fullName evidence="2">Unannotated protein</fullName>
    </submittedName>
</protein>
<dbReference type="InterPro" id="IPR015424">
    <property type="entry name" value="PyrdxlP-dep_Trfase"/>
</dbReference>
<dbReference type="InterPro" id="IPR015422">
    <property type="entry name" value="PyrdxlP-dep_Trfase_small"/>
</dbReference>